<feature type="compositionally biased region" description="Low complexity" evidence="2">
    <location>
        <begin position="1586"/>
        <end position="1599"/>
    </location>
</feature>
<protein>
    <submittedName>
        <fullName evidence="4">Ras guanine nucleotide exchange factor</fullName>
    </submittedName>
</protein>
<feature type="compositionally biased region" description="Polar residues" evidence="2">
    <location>
        <begin position="919"/>
        <end position="938"/>
    </location>
</feature>
<feature type="compositionally biased region" description="Low complexity" evidence="2">
    <location>
        <begin position="885"/>
        <end position="905"/>
    </location>
</feature>
<dbReference type="GO" id="GO:0006623">
    <property type="term" value="P:protein targeting to vacuole"/>
    <property type="evidence" value="ECO:0007669"/>
    <property type="project" value="TreeGrafter"/>
</dbReference>
<dbReference type="GO" id="GO:0045053">
    <property type="term" value="P:protein retention in Golgi apparatus"/>
    <property type="evidence" value="ECO:0007669"/>
    <property type="project" value="TreeGrafter"/>
</dbReference>
<dbReference type="InterPro" id="IPR026847">
    <property type="entry name" value="VPS13"/>
</dbReference>
<gene>
    <name evidence="4" type="ORF">RFI_07678</name>
</gene>
<dbReference type="OrthoDB" id="428159at2759"/>
<keyword evidence="5" id="KW-1185">Reference proteome</keyword>
<feature type="non-terminal residue" evidence="4">
    <location>
        <position position="1"/>
    </location>
</feature>
<evidence type="ECO:0000313" key="4">
    <source>
        <dbReference type="EMBL" id="ETO29441.1"/>
    </source>
</evidence>
<feature type="transmembrane region" description="Helical" evidence="3">
    <location>
        <begin position="424"/>
        <end position="443"/>
    </location>
</feature>
<feature type="region of interest" description="Disordered" evidence="2">
    <location>
        <begin position="605"/>
        <end position="631"/>
    </location>
</feature>
<feature type="transmembrane region" description="Helical" evidence="3">
    <location>
        <begin position="102"/>
        <end position="122"/>
    </location>
</feature>
<feature type="region of interest" description="Disordered" evidence="2">
    <location>
        <begin position="1586"/>
        <end position="1606"/>
    </location>
</feature>
<name>X6NTY2_RETFI</name>
<organism evidence="4 5">
    <name type="scientific">Reticulomyxa filosa</name>
    <dbReference type="NCBI Taxonomy" id="46433"/>
    <lineage>
        <taxon>Eukaryota</taxon>
        <taxon>Sar</taxon>
        <taxon>Rhizaria</taxon>
        <taxon>Retaria</taxon>
        <taxon>Foraminifera</taxon>
        <taxon>Monothalamids</taxon>
        <taxon>Reticulomyxidae</taxon>
        <taxon>Reticulomyxa</taxon>
    </lineage>
</organism>
<keyword evidence="3" id="KW-0472">Membrane</keyword>
<keyword evidence="3" id="KW-0812">Transmembrane</keyword>
<comment type="similarity">
    <text evidence="1">Belongs to the VPS13 family.</text>
</comment>
<feature type="compositionally biased region" description="Polar residues" evidence="2">
    <location>
        <begin position="484"/>
        <end position="495"/>
    </location>
</feature>
<proteinExistence type="inferred from homology"/>
<reference evidence="4 5" key="1">
    <citation type="journal article" date="2013" name="Curr. Biol.">
        <title>The Genome of the Foraminiferan Reticulomyxa filosa.</title>
        <authorList>
            <person name="Glockner G."/>
            <person name="Hulsmann N."/>
            <person name="Schleicher M."/>
            <person name="Noegel A.A."/>
            <person name="Eichinger L."/>
            <person name="Gallinger C."/>
            <person name="Pawlowski J."/>
            <person name="Sierra R."/>
            <person name="Euteneuer U."/>
            <person name="Pillet L."/>
            <person name="Moustafa A."/>
            <person name="Platzer M."/>
            <person name="Groth M."/>
            <person name="Szafranski K."/>
            <person name="Schliwa M."/>
        </authorList>
    </citation>
    <scope>NUCLEOTIDE SEQUENCE [LARGE SCALE GENOMIC DNA]</scope>
</reference>
<evidence type="ECO:0000256" key="2">
    <source>
        <dbReference type="SAM" id="MobiDB-lite"/>
    </source>
</evidence>
<evidence type="ECO:0000256" key="3">
    <source>
        <dbReference type="SAM" id="Phobius"/>
    </source>
</evidence>
<evidence type="ECO:0000313" key="5">
    <source>
        <dbReference type="Proteomes" id="UP000023152"/>
    </source>
</evidence>
<dbReference type="PANTHER" id="PTHR16166">
    <property type="entry name" value="VACUOLAR PROTEIN SORTING-ASSOCIATED PROTEIN VPS13"/>
    <property type="match status" value="1"/>
</dbReference>
<feature type="region of interest" description="Disordered" evidence="2">
    <location>
        <begin position="484"/>
        <end position="507"/>
    </location>
</feature>
<feature type="region of interest" description="Disordered" evidence="2">
    <location>
        <begin position="860"/>
        <end position="939"/>
    </location>
</feature>
<accession>X6NTY2</accession>
<feature type="compositionally biased region" description="Polar residues" evidence="2">
    <location>
        <begin position="619"/>
        <end position="628"/>
    </location>
</feature>
<evidence type="ECO:0000256" key="1">
    <source>
        <dbReference type="ARBA" id="ARBA00006545"/>
    </source>
</evidence>
<dbReference type="Proteomes" id="UP000023152">
    <property type="component" value="Unassembled WGS sequence"/>
</dbReference>
<keyword evidence="3" id="KW-1133">Transmembrane helix</keyword>
<comment type="caution">
    <text evidence="4">The sequence shown here is derived from an EMBL/GenBank/DDBJ whole genome shotgun (WGS) entry which is preliminary data.</text>
</comment>
<sequence length="1714" mass="197012">LEQVLLTAKKLRPMEKPKKSARGWWRYTAQCIINLQRKTKSERKMTNEHDPFSPQFIDSFRSRKKKYLELYKRKMRPVRHATWLPHLTPEELEELKEMEYRLVCFVLFYFICHFFFFVLIPIDQTLIFRSIAMAELKEELKKREIFQQEKQREKEKKMRDSYRVTRWLTYAQSYISQTEEFASDYQLTPEEEKKMLQQLDIDRAMSQMKLPHEYVVHRLSIDLKSVWLNLFDETARVATLQISTKTQIQIRPNSALIGLAVHEIELKPGLFPLIILMCTNDSSVFPFIITKREMSELLPEYNEQQVPKQRRSMMYKTISQSGYKSLKNRRDGRRNSFLLSQTFENKNTTETYYTHAHTQSPFQSNDLIQVEIETNPMMSDADSRILVDIKPIQIVWNVDWVKTMIEFFTIAKPIITTQGYLMCAYIYIYMYICVYICLFFFFLKRQVMVVHVKYLIDSKNNNNNNNNKTERSFSEPLPQLSQEATPTLSTASTNGMGDPSSTRKKMNWKQKRQRQLLSVLAQKIQNEVAVEVNGLMLLVPGDCKNKNSQLLVVEIASFEVSNELPFRLVNKKGLHPHIHGSTATITNTTTLTRTNTEFSSLHSTTVESVDHQREDEPTLSATQSTTSLPPGVECMSDVQSEQPSKVYAVDTSATTIQSTQSLLAKDKDIGPPKLITVKHDWDSISYLPNIDRHRGRKLTLASTRESTRNSRDSSSSSFVFEIQKRDRKQPGVLHSVFETVRNHPHKYETVYIRQQNAALYLFDSIEKFWNKTNSKSCWQSIVDTFSFSMTIHNCVEETVNLPKLFLNGKLPKMYLHISTSTFHTLFNIMEDILAISFRESVELHEPLLPPPEEMEALDQLAGHVESQEEKDSNVTPRIVSDDDNNNNNSNDNNDNNNNNNNNNSNVGIDDNSTKHNNEDQPNSMSSPQVPPLSSGSSDLKSDIVMEKDMSSSGAGQSRETDELKLLRPTQMSDSLLANFMDVNEFKQTQKAEVETVQKKFPNLHFICQFDMESFSLQLTDDHVDRESPHYYSQPIMLFRSEHLWVHLDQTQKKFEGDFRLKSLFIEDLFQQTSEDYHYLVTSQVQQAFPKIEFDEQSEDLIFIHAVSQPSIDHVSVACKFNALHVGWNPDSIFAAIKFGQRIVDMKEHMWKSLSTTNGITVFRDMVVTNDGLKVLQLPTTASCVDSNIPLSSNESIEDTPLALIKLDLEIEMKLLAITLNANEASHTFRPQQSNVQINNETTTNDKRKVWNTPQCYRPIARIINSNTHMKLHTYRKGWTHVTGELGNLKVKDLQRKETLFKNNTNKHLVYRYEDILCLKEKDDFQIGKFDLKLFDASKLPPQDFPGYASKFEFSMNGVKFVHLQAFMSEMVHYVNTCILKVVIPTKTNVPDSQLVASGVENEPVHSLSKETNIVGSSMEEFCKNIKKEQMIICIQTCNPVVIVPRHFMSPEHIKLDLGMVVITNECKLHPNQQDVVDVLTVSTTKASVATNTHAIAPDIAIKMHYMRKLNPQCSEPDTEVDVVVPFLKGSFRHEQYVLFLNTIFDNFCSPCVLVDDPLQNNIVDESVINPKAFQVHPETDTLHLPLSSSSLSSSSSSSLSEHKEETIANPKLPSTMSLCLRVDTASFSLAHDLVNGKASVKTLAKLDVTDFMISNVSRRSLDGLFTVKFGSVMITDERKLDNNNLTRYYVAIRIYCPAESAECYPQTTKPHRWK</sequence>
<dbReference type="PANTHER" id="PTHR16166:SF93">
    <property type="entry name" value="INTERMEMBRANE LIPID TRANSFER PROTEIN VPS13"/>
    <property type="match status" value="1"/>
</dbReference>
<dbReference type="EMBL" id="ASPP01006063">
    <property type="protein sequence ID" value="ETO29441.1"/>
    <property type="molecule type" value="Genomic_DNA"/>
</dbReference>